<keyword evidence="2" id="KW-1185">Reference proteome</keyword>
<accession>A0A1B2HDT6</accession>
<reference evidence="1 2" key="1">
    <citation type="submission" date="2016-07" db="EMBL/GenBank/DDBJ databases">
        <title>Complete genome sequence of the Lentzea guizhouensis DHS C013.</title>
        <authorList>
            <person name="Cao C."/>
        </authorList>
    </citation>
    <scope>NUCLEOTIDE SEQUENCE [LARGE SCALE GENOMIC DNA]</scope>
    <source>
        <strain evidence="1 2">DHS C013</strain>
    </source>
</reference>
<sequence>MIDLQVALATVADCTRPANRARIRDGTPAGRPVTVLHAIADRVMDEYLAATDACEGDIDMMKSLVFAPRDRSARSRRT</sequence>
<dbReference type="Proteomes" id="UP000093053">
    <property type="component" value="Chromosome"/>
</dbReference>
<proteinExistence type="predicted"/>
<evidence type="ECO:0000313" key="1">
    <source>
        <dbReference type="EMBL" id="ANZ35895.1"/>
    </source>
</evidence>
<dbReference type="AlphaFoldDB" id="A0A1B2HDT6"/>
<name>A0A1B2HDT6_9PSEU</name>
<dbReference type="EMBL" id="CP016793">
    <property type="protein sequence ID" value="ANZ35895.1"/>
    <property type="molecule type" value="Genomic_DNA"/>
</dbReference>
<evidence type="ECO:0000313" key="2">
    <source>
        <dbReference type="Proteomes" id="UP000093053"/>
    </source>
</evidence>
<dbReference type="KEGG" id="led:BBK82_07155"/>
<dbReference type="STRING" id="1586287.BBK82_07155"/>
<protein>
    <submittedName>
        <fullName evidence="1">Uncharacterized protein</fullName>
    </submittedName>
</protein>
<gene>
    <name evidence="1" type="ORF">BBK82_07155</name>
</gene>
<organism evidence="1 2">
    <name type="scientific">Lentzea guizhouensis</name>
    <dbReference type="NCBI Taxonomy" id="1586287"/>
    <lineage>
        <taxon>Bacteria</taxon>
        <taxon>Bacillati</taxon>
        <taxon>Actinomycetota</taxon>
        <taxon>Actinomycetes</taxon>
        <taxon>Pseudonocardiales</taxon>
        <taxon>Pseudonocardiaceae</taxon>
        <taxon>Lentzea</taxon>
    </lineage>
</organism>